<name>A0A6A3A7Z3_HIBSY</name>
<dbReference type="Proteomes" id="UP000436088">
    <property type="component" value="Unassembled WGS sequence"/>
</dbReference>
<dbReference type="GO" id="GO:0005664">
    <property type="term" value="C:nuclear origin of replication recognition complex"/>
    <property type="evidence" value="ECO:0007669"/>
    <property type="project" value="InterPro"/>
</dbReference>
<dbReference type="CDD" id="cd20704">
    <property type="entry name" value="Orc3"/>
    <property type="match status" value="1"/>
</dbReference>
<dbReference type="PANTHER" id="PTHR12748:SF0">
    <property type="entry name" value="ORIGIN RECOGNITION COMPLEX SUBUNIT 3"/>
    <property type="match status" value="1"/>
</dbReference>
<keyword evidence="9" id="KW-1185">Reference proteome</keyword>
<evidence type="ECO:0000256" key="1">
    <source>
        <dbReference type="ARBA" id="ARBA00004123"/>
    </source>
</evidence>
<reference evidence="8" key="1">
    <citation type="submission" date="2019-09" db="EMBL/GenBank/DDBJ databases">
        <title>Draft genome information of white flower Hibiscus syriacus.</title>
        <authorList>
            <person name="Kim Y.-M."/>
        </authorList>
    </citation>
    <scope>NUCLEOTIDE SEQUENCE [LARGE SCALE GENOMIC DNA]</scope>
    <source>
        <strain evidence="8">YM2019G1</strain>
    </source>
</reference>
<accession>A0A6A3A7Z3</accession>
<comment type="caution">
    <text evidence="8">The sequence shown here is derived from an EMBL/GenBank/DDBJ whole genome shotgun (WGS) entry which is preliminary data.</text>
</comment>
<evidence type="ECO:0000256" key="3">
    <source>
        <dbReference type="ARBA" id="ARBA00022705"/>
    </source>
</evidence>
<dbReference type="EMBL" id="VEPZ02001041">
    <property type="protein sequence ID" value="KAE8699199.1"/>
    <property type="molecule type" value="Genomic_DNA"/>
</dbReference>
<dbReference type="GO" id="GO:0003688">
    <property type="term" value="F:DNA replication origin binding"/>
    <property type="evidence" value="ECO:0007669"/>
    <property type="project" value="TreeGrafter"/>
</dbReference>
<evidence type="ECO:0000256" key="2">
    <source>
        <dbReference type="ARBA" id="ARBA00010977"/>
    </source>
</evidence>
<dbReference type="Pfam" id="PF18137">
    <property type="entry name" value="WHD_ORC"/>
    <property type="match status" value="1"/>
</dbReference>
<evidence type="ECO:0000259" key="6">
    <source>
        <dbReference type="Pfam" id="PF07034"/>
    </source>
</evidence>
<sequence length="184" mass="20709">MGVATTLDAPRNMLPSNALRCLCPSQFTLGTPAERMDAIVEAVLVKPCSGFNIGDKVAVFMRNYFVSQDGTLTSFIKALKVDVDKLRPARIGDPRRRIQVDHLEFQKLLCCSCCTQGSSGLLPSMHDTSIMYKLAQEHGDLINLHDWYQSFKSIVLSPSYSKKEIKAIPITKEKKRHKRIRKPE</sequence>
<dbReference type="GO" id="GO:0005656">
    <property type="term" value="C:nuclear pre-replicative complex"/>
    <property type="evidence" value="ECO:0007669"/>
    <property type="project" value="TreeGrafter"/>
</dbReference>
<gene>
    <name evidence="8" type="ORF">F3Y22_tig00110584pilonHSYRG00213</name>
</gene>
<dbReference type="GO" id="GO:0031261">
    <property type="term" value="C:DNA replication preinitiation complex"/>
    <property type="evidence" value="ECO:0007669"/>
    <property type="project" value="TreeGrafter"/>
</dbReference>
<proteinExistence type="inferred from homology"/>
<dbReference type="InterPro" id="IPR040855">
    <property type="entry name" value="ORC_WH_C"/>
</dbReference>
<keyword evidence="3" id="KW-0235">DNA replication</keyword>
<feature type="domain" description="Origin recognition complex subunit 3 N-terminal" evidence="6">
    <location>
        <begin position="1"/>
        <end position="80"/>
    </location>
</feature>
<comment type="similarity">
    <text evidence="2">Belongs to the ORC3 family.</text>
</comment>
<dbReference type="InterPro" id="IPR045667">
    <property type="entry name" value="ORC3_N"/>
</dbReference>
<keyword evidence="4" id="KW-0238">DNA-binding</keyword>
<dbReference type="InterPro" id="IPR020795">
    <property type="entry name" value="ORC3"/>
</dbReference>
<evidence type="ECO:0000256" key="5">
    <source>
        <dbReference type="ARBA" id="ARBA00023242"/>
    </source>
</evidence>
<protein>
    <submittedName>
        <fullName evidence="8">Uncharacterized protein</fullName>
    </submittedName>
</protein>
<comment type="subcellular location">
    <subcellularLocation>
        <location evidence="1">Nucleus</location>
    </subcellularLocation>
</comment>
<evidence type="ECO:0000259" key="7">
    <source>
        <dbReference type="Pfam" id="PF18137"/>
    </source>
</evidence>
<evidence type="ECO:0000256" key="4">
    <source>
        <dbReference type="ARBA" id="ARBA00023125"/>
    </source>
</evidence>
<dbReference type="AlphaFoldDB" id="A0A6A3A7Z3"/>
<organism evidence="8 9">
    <name type="scientific">Hibiscus syriacus</name>
    <name type="common">Rose of Sharon</name>
    <dbReference type="NCBI Taxonomy" id="106335"/>
    <lineage>
        <taxon>Eukaryota</taxon>
        <taxon>Viridiplantae</taxon>
        <taxon>Streptophyta</taxon>
        <taxon>Embryophyta</taxon>
        <taxon>Tracheophyta</taxon>
        <taxon>Spermatophyta</taxon>
        <taxon>Magnoliopsida</taxon>
        <taxon>eudicotyledons</taxon>
        <taxon>Gunneridae</taxon>
        <taxon>Pentapetalae</taxon>
        <taxon>rosids</taxon>
        <taxon>malvids</taxon>
        <taxon>Malvales</taxon>
        <taxon>Malvaceae</taxon>
        <taxon>Malvoideae</taxon>
        <taxon>Hibiscus</taxon>
    </lineage>
</organism>
<keyword evidence="5" id="KW-0539">Nucleus</keyword>
<dbReference type="Pfam" id="PF07034">
    <property type="entry name" value="ORC3_N"/>
    <property type="match status" value="1"/>
</dbReference>
<feature type="domain" description="Origin recognition complex subunit 3 winged helix C-terminal" evidence="7">
    <location>
        <begin position="96"/>
        <end position="167"/>
    </location>
</feature>
<evidence type="ECO:0000313" key="8">
    <source>
        <dbReference type="EMBL" id="KAE8699199.1"/>
    </source>
</evidence>
<dbReference type="PANTHER" id="PTHR12748">
    <property type="entry name" value="ORIGIN RECOGNITION COMPLEX SUBUNIT 3"/>
    <property type="match status" value="1"/>
</dbReference>
<dbReference type="GO" id="GO:0006270">
    <property type="term" value="P:DNA replication initiation"/>
    <property type="evidence" value="ECO:0007669"/>
    <property type="project" value="TreeGrafter"/>
</dbReference>
<evidence type="ECO:0000313" key="9">
    <source>
        <dbReference type="Proteomes" id="UP000436088"/>
    </source>
</evidence>